<dbReference type="GO" id="GO:0006515">
    <property type="term" value="P:protein quality control for misfolded or incompletely synthesized proteins"/>
    <property type="evidence" value="ECO:0007669"/>
    <property type="project" value="TreeGrafter"/>
</dbReference>
<name>A0AAT9P949_9STAP</name>
<reference evidence="7" key="1">
    <citation type="submission" date="2021-07" db="EMBL/GenBank/DDBJ databases">
        <title>Prevalence and characterization of methicillin-resistant Macrococcus spp. in food producing animals and meat in Switzerland in 2019.</title>
        <authorList>
            <person name="Keller J.E."/>
            <person name="Schwendener S."/>
            <person name="Neuenschwander J."/>
            <person name="Overesch G."/>
            <person name="Perreten V."/>
        </authorList>
    </citation>
    <scope>NUCLEOTIDE SEQUENCE</scope>
    <source>
        <strain evidence="7">19Msa1099</strain>
    </source>
</reference>
<dbReference type="InterPro" id="IPR001907">
    <property type="entry name" value="ClpP"/>
</dbReference>
<dbReference type="AlphaFoldDB" id="A0AAT9P949"/>
<evidence type="ECO:0000256" key="5">
    <source>
        <dbReference type="ARBA" id="ARBA00022825"/>
    </source>
</evidence>
<dbReference type="PRINTS" id="PR00127">
    <property type="entry name" value="CLPPROTEASEP"/>
</dbReference>
<dbReference type="InterPro" id="IPR023562">
    <property type="entry name" value="ClpP/TepA"/>
</dbReference>
<dbReference type="GO" id="GO:0004252">
    <property type="term" value="F:serine-type endopeptidase activity"/>
    <property type="evidence" value="ECO:0007669"/>
    <property type="project" value="InterPro"/>
</dbReference>
<evidence type="ECO:0000256" key="6">
    <source>
        <dbReference type="RuleBase" id="RU003567"/>
    </source>
</evidence>
<organism evidence="7">
    <name type="scientific">Macrococcus psychrotolerans</name>
    <dbReference type="NCBI Taxonomy" id="3039389"/>
    <lineage>
        <taxon>Bacteria</taxon>
        <taxon>Bacillati</taxon>
        <taxon>Bacillota</taxon>
        <taxon>Bacilli</taxon>
        <taxon>Bacillales</taxon>
        <taxon>Staphylococcaceae</taxon>
        <taxon>Macrococcus</taxon>
    </lineage>
</organism>
<dbReference type="CDD" id="cd07016">
    <property type="entry name" value="S14_ClpP_1"/>
    <property type="match status" value="1"/>
</dbReference>
<sequence length="228" mass="25584">MPTKFYSMKVLNESTAEIDIYGAIESEGWFSESSAKRFNNELKELGDVSKIYLNINSPGGDVFEGQAIYSMLKRHKAHIVARIDGCAASIASVIAMAGDTVSMPNNAMLMIHDPWTFAIGNSREMRKVADDLDKINESIVNTYLNKTDGKTTESNIRTMMQEETWLSADDALKYGFIDEITEEVKVAASIDKSFAERYKNVPKNLMRNDELESEKAKAYAQIIELAKR</sequence>
<dbReference type="GO" id="GO:0004176">
    <property type="term" value="F:ATP-dependent peptidase activity"/>
    <property type="evidence" value="ECO:0007669"/>
    <property type="project" value="InterPro"/>
</dbReference>
<dbReference type="GO" id="GO:0009368">
    <property type="term" value="C:endopeptidase Clp complex"/>
    <property type="evidence" value="ECO:0007669"/>
    <property type="project" value="TreeGrafter"/>
</dbReference>
<dbReference type="PANTHER" id="PTHR10381">
    <property type="entry name" value="ATP-DEPENDENT CLP PROTEASE PROTEOLYTIC SUBUNIT"/>
    <property type="match status" value="1"/>
</dbReference>
<keyword evidence="3 7" id="KW-0645">Protease</keyword>
<dbReference type="InterPro" id="IPR029045">
    <property type="entry name" value="ClpP/crotonase-like_dom_sf"/>
</dbReference>
<dbReference type="NCBIfam" id="NF045542">
    <property type="entry name" value="Clp_rel_HeadMat"/>
    <property type="match status" value="1"/>
</dbReference>
<keyword evidence="5" id="KW-0720">Serine protease</keyword>
<evidence type="ECO:0000256" key="2">
    <source>
        <dbReference type="ARBA" id="ARBA00022490"/>
    </source>
</evidence>
<protein>
    <recommendedName>
        <fullName evidence="6">ATP-dependent Clp protease proteolytic subunit</fullName>
    </recommendedName>
</protein>
<accession>A0AAT9P949</accession>
<keyword evidence="4 7" id="KW-0378">Hydrolase</keyword>
<dbReference type="PANTHER" id="PTHR10381:SF70">
    <property type="entry name" value="ATP-DEPENDENT CLP PROTEASE PROTEOLYTIC SUBUNIT"/>
    <property type="match status" value="1"/>
</dbReference>
<dbReference type="GO" id="GO:0051117">
    <property type="term" value="F:ATPase binding"/>
    <property type="evidence" value="ECO:0007669"/>
    <property type="project" value="TreeGrafter"/>
</dbReference>
<evidence type="ECO:0000256" key="4">
    <source>
        <dbReference type="ARBA" id="ARBA00022801"/>
    </source>
</evidence>
<keyword evidence="2" id="KW-0963">Cytoplasm</keyword>
<evidence type="ECO:0000256" key="3">
    <source>
        <dbReference type="ARBA" id="ARBA00022670"/>
    </source>
</evidence>
<dbReference type="SUPFAM" id="SSF52096">
    <property type="entry name" value="ClpP/crotonase"/>
    <property type="match status" value="1"/>
</dbReference>
<dbReference type="EMBL" id="CP079955">
    <property type="protein sequence ID" value="QYA33937.2"/>
    <property type="molecule type" value="Genomic_DNA"/>
</dbReference>
<comment type="similarity">
    <text evidence="1 6">Belongs to the peptidase S14 family.</text>
</comment>
<gene>
    <name evidence="7" type="ORF">KYI10_07630</name>
</gene>
<evidence type="ECO:0000313" key="7">
    <source>
        <dbReference type="EMBL" id="QYA33937.2"/>
    </source>
</evidence>
<dbReference type="Gene3D" id="3.90.226.10">
    <property type="entry name" value="2-enoyl-CoA Hydratase, Chain A, domain 1"/>
    <property type="match status" value="1"/>
</dbReference>
<evidence type="ECO:0000256" key="1">
    <source>
        <dbReference type="ARBA" id="ARBA00007039"/>
    </source>
</evidence>
<proteinExistence type="inferred from homology"/>
<dbReference type="Pfam" id="PF00574">
    <property type="entry name" value="CLP_protease"/>
    <property type="match status" value="1"/>
</dbReference>